<dbReference type="AlphaFoldDB" id="A0A9P8XZZ0"/>
<organism evidence="2 3">
    <name type="scientific">Microdochium trichocladiopsis</name>
    <dbReference type="NCBI Taxonomy" id="1682393"/>
    <lineage>
        <taxon>Eukaryota</taxon>
        <taxon>Fungi</taxon>
        <taxon>Dikarya</taxon>
        <taxon>Ascomycota</taxon>
        <taxon>Pezizomycotina</taxon>
        <taxon>Sordariomycetes</taxon>
        <taxon>Xylariomycetidae</taxon>
        <taxon>Xylariales</taxon>
        <taxon>Microdochiaceae</taxon>
        <taxon>Microdochium</taxon>
    </lineage>
</organism>
<reference evidence="2" key="1">
    <citation type="journal article" date="2021" name="Nat. Commun.">
        <title>Genetic determinants of endophytism in the Arabidopsis root mycobiome.</title>
        <authorList>
            <person name="Mesny F."/>
            <person name="Miyauchi S."/>
            <person name="Thiergart T."/>
            <person name="Pickel B."/>
            <person name="Atanasova L."/>
            <person name="Karlsson M."/>
            <person name="Huettel B."/>
            <person name="Barry K.W."/>
            <person name="Haridas S."/>
            <person name="Chen C."/>
            <person name="Bauer D."/>
            <person name="Andreopoulos W."/>
            <person name="Pangilinan J."/>
            <person name="LaButti K."/>
            <person name="Riley R."/>
            <person name="Lipzen A."/>
            <person name="Clum A."/>
            <person name="Drula E."/>
            <person name="Henrissat B."/>
            <person name="Kohler A."/>
            <person name="Grigoriev I.V."/>
            <person name="Martin F.M."/>
            <person name="Hacquard S."/>
        </authorList>
    </citation>
    <scope>NUCLEOTIDE SEQUENCE</scope>
    <source>
        <strain evidence="2">MPI-CAGE-CH-0230</strain>
    </source>
</reference>
<feature type="compositionally biased region" description="Polar residues" evidence="1">
    <location>
        <begin position="546"/>
        <end position="571"/>
    </location>
</feature>
<proteinExistence type="predicted"/>
<evidence type="ECO:0000313" key="2">
    <source>
        <dbReference type="EMBL" id="KAH7021639.1"/>
    </source>
</evidence>
<sequence length="843" mass="91836">MDVDTTHTCGSSEDCRWHVVAALLGDGDWTSILVKVQCFEARVRQDPGLRAAIVRLLPQSSRAPFHPDGSLPHRVQEPMQRCQSPNRSEQPSHAGIGRGQAAAPPPARLPQPTSHNIDQPPVARRPVQRCQSPKPTGQPRHQGLGADQIAASGLVSPVTRRSQVTSSELPIPPSEVRTMDTDQQTRARSSRQGEIAMTSAESATCGTGASRQGNDGGAPPARKPSGTAHIKLGERLEKLLRVWSEKPEKFFKLGIIPDENDTDVNEASENETDENESACSTYLFITDKLNSRLRNVAKLIWHLHRRALKRDGRKIQEQLLAEALHFRPEDVKQQCASLWGEGESFLGIVENLDTNYAVLLCLPEKKKSPDFYKNLRAKNPTALERLVRDMKSSGIESEVGRHKKTMEKIVKHGLSLLVNQNVDLGLQTGMCIAESTPADSREKHRKRTRLLSSSVADSGSSAMDHDIMAASSAVSVIGHPTRQSYKRARTEPPSSSEAATPATPPATPSTFEAANEASAGVSAITDGHQVTELGGPTAPRPGAGVVNQQQETSPPAQVTASSAHSSVQGSWQDVYLNPSSPAVHEEQHSRPATPTTSMVRSETASGSPGRPSLSGVFQLTFNHDLDTLHAFHPPPQSPTSSFPVDLDAEGEPEESMEDWHGTEPGWAGYFINLSNVPSLVGLETAARSISAGQLGCVPFAQPQPGAEIEWPPSLRSAYDDCLGQALHNIKEIKREYFARNKDAIHIPKVYAKAGLYYLERGSPGQCPSDALCSVVFPVNMFATDTDKTVRFVHVENDGLEKRETLVASRPWPDILMFMPKDVQLQVHKCSMLVIIAGMYKKQD</sequence>
<evidence type="ECO:0000313" key="3">
    <source>
        <dbReference type="Proteomes" id="UP000756346"/>
    </source>
</evidence>
<accession>A0A9P8XZZ0</accession>
<dbReference type="RefSeq" id="XP_046007840.1">
    <property type="nucleotide sequence ID" value="XM_046156117.1"/>
</dbReference>
<dbReference type="GeneID" id="70185663"/>
<keyword evidence="3" id="KW-1185">Reference proteome</keyword>
<comment type="caution">
    <text evidence="2">The sequence shown here is derived from an EMBL/GenBank/DDBJ whole genome shotgun (WGS) entry which is preliminary data.</text>
</comment>
<feature type="compositionally biased region" description="Polar residues" evidence="1">
    <location>
        <begin position="81"/>
        <end position="91"/>
    </location>
</feature>
<feature type="region of interest" description="Disordered" evidence="1">
    <location>
        <begin position="61"/>
        <end position="230"/>
    </location>
</feature>
<feature type="compositionally biased region" description="Low complexity" evidence="1">
    <location>
        <begin position="491"/>
        <end position="501"/>
    </location>
</feature>
<evidence type="ECO:0000256" key="1">
    <source>
        <dbReference type="SAM" id="MobiDB-lite"/>
    </source>
</evidence>
<feature type="compositionally biased region" description="Polar residues" evidence="1">
    <location>
        <begin position="199"/>
        <end position="213"/>
    </location>
</feature>
<name>A0A9P8XZZ0_9PEZI</name>
<feature type="compositionally biased region" description="Polar residues" evidence="1">
    <location>
        <begin position="159"/>
        <end position="168"/>
    </location>
</feature>
<protein>
    <submittedName>
        <fullName evidence="2">Uncharacterized protein</fullName>
    </submittedName>
</protein>
<feature type="compositionally biased region" description="Polar residues" evidence="1">
    <location>
        <begin position="590"/>
        <end position="606"/>
    </location>
</feature>
<dbReference type="EMBL" id="JAGTJQ010000010">
    <property type="protein sequence ID" value="KAH7021639.1"/>
    <property type="molecule type" value="Genomic_DNA"/>
</dbReference>
<feature type="region of interest" description="Disordered" evidence="1">
    <location>
        <begin position="435"/>
        <end position="510"/>
    </location>
</feature>
<feature type="region of interest" description="Disordered" evidence="1">
    <location>
        <begin position="529"/>
        <end position="614"/>
    </location>
</feature>
<dbReference type="Proteomes" id="UP000756346">
    <property type="component" value="Unassembled WGS sequence"/>
</dbReference>
<feature type="compositionally biased region" description="Low complexity" evidence="1">
    <location>
        <begin position="452"/>
        <end position="461"/>
    </location>
</feature>
<gene>
    <name evidence="2" type="ORF">B0I36DRAFT_34294</name>
</gene>